<evidence type="ECO:0000256" key="5">
    <source>
        <dbReference type="ARBA" id="ARBA00023125"/>
    </source>
</evidence>
<evidence type="ECO:0000256" key="8">
    <source>
        <dbReference type="ARBA" id="ARBA00023242"/>
    </source>
</evidence>
<reference evidence="12" key="1">
    <citation type="submission" date="2021-02" db="EMBL/GenBank/DDBJ databases">
        <authorList>
            <person name="Nowell W R."/>
        </authorList>
    </citation>
    <scope>NUCLEOTIDE SEQUENCE</scope>
</reference>
<organism evidence="12 15">
    <name type="scientific">Adineta steineri</name>
    <dbReference type="NCBI Taxonomy" id="433720"/>
    <lineage>
        <taxon>Eukaryota</taxon>
        <taxon>Metazoa</taxon>
        <taxon>Spiralia</taxon>
        <taxon>Gnathifera</taxon>
        <taxon>Rotifera</taxon>
        <taxon>Eurotatoria</taxon>
        <taxon>Bdelloidea</taxon>
        <taxon>Adinetida</taxon>
        <taxon>Adinetidae</taxon>
        <taxon>Adineta</taxon>
    </lineage>
</organism>
<evidence type="ECO:0000313" key="13">
    <source>
        <dbReference type="EMBL" id="CAF1577828.1"/>
    </source>
</evidence>
<dbReference type="GO" id="GO:0000981">
    <property type="term" value="F:DNA-binding transcription factor activity, RNA polymerase II-specific"/>
    <property type="evidence" value="ECO:0007669"/>
    <property type="project" value="TreeGrafter"/>
</dbReference>
<dbReference type="PANTHER" id="PTHR10373">
    <property type="entry name" value="TRANSCRIPTION FACTOR 7 FAMILY MEMBER"/>
    <property type="match status" value="1"/>
</dbReference>
<name>A0A815E7A9_9BILA</name>
<keyword evidence="14" id="KW-1185">Reference proteome</keyword>
<comment type="similarity">
    <text evidence="2">Belongs to the TCF/LEF family.</text>
</comment>
<feature type="DNA-binding region" description="HMG box" evidence="9">
    <location>
        <begin position="176"/>
        <end position="244"/>
    </location>
</feature>
<dbReference type="PANTHER" id="PTHR10373:SF38">
    <property type="entry name" value="PROTEIN PANGOLIN, ISOFORM J"/>
    <property type="match status" value="1"/>
</dbReference>
<evidence type="ECO:0000259" key="11">
    <source>
        <dbReference type="PROSITE" id="PS50118"/>
    </source>
</evidence>
<dbReference type="InterPro" id="IPR009071">
    <property type="entry name" value="HMG_box_dom"/>
</dbReference>
<feature type="compositionally biased region" description="Polar residues" evidence="10">
    <location>
        <begin position="316"/>
        <end position="331"/>
    </location>
</feature>
<feature type="region of interest" description="Disordered" evidence="10">
    <location>
        <begin position="1"/>
        <end position="28"/>
    </location>
</feature>
<proteinExistence type="inferred from homology"/>
<dbReference type="SUPFAM" id="SSF47095">
    <property type="entry name" value="HMG-box"/>
    <property type="match status" value="1"/>
</dbReference>
<keyword evidence="3" id="KW-0879">Wnt signaling pathway</keyword>
<evidence type="ECO:0000313" key="14">
    <source>
        <dbReference type="Proteomes" id="UP000663832"/>
    </source>
</evidence>
<comment type="caution">
    <text evidence="12">The sequence shown here is derived from an EMBL/GenBank/DDBJ whole genome shotgun (WGS) entry which is preliminary data.</text>
</comment>
<dbReference type="Proteomes" id="UP000663877">
    <property type="component" value="Unassembled WGS sequence"/>
</dbReference>
<protein>
    <recommendedName>
        <fullName evidence="11">HMG box domain-containing protein</fullName>
    </recommendedName>
</protein>
<dbReference type="CDD" id="cd21996">
    <property type="entry name" value="HMG-box_TCF7-like"/>
    <property type="match status" value="1"/>
</dbReference>
<dbReference type="GO" id="GO:1990907">
    <property type="term" value="C:beta-catenin-TCF complex"/>
    <property type="evidence" value="ECO:0007669"/>
    <property type="project" value="TreeGrafter"/>
</dbReference>
<dbReference type="InterPro" id="IPR024940">
    <property type="entry name" value="TCF/LEF"/>
</dbReference>
<dbReference type="GO" id="GO:0060070">
    <property type="term" value="P:canonical Wnt signaling pathway"/>
    <property type="evidence" value="ECO:0007669"/>
    <property type="project" value="TreeGrafter"/>
</dbReference>
<dbReference type="PROSITE" id="PS50118">
    <property type="entry name" value="HMG_BOX_2"/>
    <property type="match status" value="1"/>
</dbReference>
<dbReference type="Pfam" id="PF00505">
    <property type="entry name" value="HMG_box"/>
    <property type="match status" value="1"/>
</dbReference>
<evidence type="ECO:0000256" key="2">
    <source>
        <dbReference type="ARBA" id="ARBA00006569"/>
    </source>
</evidence>
<dbReference type="SMART" id="SM00398">
    <property type="entry name" value="HMG"/>
    <property type="match status" value="1"/>
</dbReference>
<evidence type="ECO:0000256" key="10">
    <source>
        <dbReference type="SAM" id="MobiDB-lite"/>
    </source>
</evidence>
<feature type="compositionally biased region" description="Low complexity" evidence="10">
    <location>
        <begin position="1"/>
        <end position="20"/>
    </location>
</feature>
<evidence type="ECO:0000313" key="12">
    <source>
        <dbReference type="EMBL" id="CAF1306216.1"/>
    </source>
</evidence>
<dbReference type="Gene3D" id="1.10.30.10">
    <property type="entry name" value="High mobility group box domain"/>
    <property type="match status" value="1"/>
</dbReference>
<accession>A0A815E7A9</accession>
<dbReference type="InterPro" id="IPR036910">
    <property type="entry name" value="HMG_box_dom_sf"/>
</dbReference>
<dbReference type="GO" id="GO:0000978">
    <property type="term" value="F:RNA polymerase II cis-regulatory region sequence-specific DNA binding"/>
    <property type="evidence" value="ECO:0007669"/>
    <property type="project" value="TreeGrafter"/>
</dbReference>
<keyword evidence="5 9" id="KW-0238">DNA-binding</keyword>
<dbReference type="Proteomes" id="UP000663832">
    <property type="component" value="Unassembled WGS sequence"/>
</dbReference>
<dbReference type="GO" id="GO:0000785">
    <property type="term" value="C:chromatin"/>
    <property type="evidence" value="ECO:0007669"/>
    <property type="project" value="TreeGrafter"/>
</dbReference>
<evidence type="ECO:0000256" key="7">
    <source>
        <dbReference type="ARBA" id="ARBA00023163"/>
    </source>
</evidence>
<gene>
    <name evidence="12" type="ORF">BJG266_LOCUS32556</name>
    <name evidence="13" type="ORF">QVE165_LOCUS49633</name>
</gene>
<comment type="subcellular location">
    <subcellularLocation>
        <location evidence="1">Nucleus</location>
    </subcellularLocation>
</comment>
<evidence type="ECO:0000256" key="9">
    <source>
        <dbReference type="PROSITE-ProRule" id="PRU00267"/>
    </source>
</evidence>
<dbReference type="OrthoDB" id="2307332at2759"/>
<keyword evidence="8 9" id="KW-0539">Nucleus</keyword>
<evidence type="ECO:0000313" key="15">
    <source>
        <dbReference type="Proteomes" id="UP000663877"/>
    </source>
</evidence>
<dbReference type="FunFam" id="1.10.30.10:FF:000001">
    <property type="entry name" value="transcription factor 7 isoform X2"/>
    <property type="match status" value="1"/>
</dbReference>
<feature type="domain" description="HMG box" evidence="11">
    <location>
        <begin position="176"/>
        <end position="244"/>
    </location>
</feature>
<dbReference type="EMBL" id="CAJNOM010000915">
    <property type="protein sequence ID" value="CAF1577828.1"/>
    <property type="molecule type" value="Genomic_DNA"/>
</dbReference>
<dbReference type="SMART" id="SM01366">
    <property type="entry name" value="c-clamp"/>
    <property type="match status" value="1"/>
</dbReference>
<sequence>MVSSTNQSSSKKKTSPTNDNNKIKTEAENDEIKIFSASSILKNEPDADIEDRLSPVVEEPTSPNRINTVNNNISGLYTFPFLYPYFMTAAAQANASNLLTVNTSADGHTNNLFGSVPMSSFPFPGMPFAPEMMNPSFAPNFFNPFGGIPVSSNQSSVPSRNVHISHEKIRSKKPHIKKPLNAFMIYMKEQRVHIVEESALKESSAINKYLGQKWKELPRSEQDKYYVLAKEERNRHLQMYPNWSARDNYGLKKKRQSVVIEKKLPQKNKNSVQYENDPKKCRARFGLEGINQWCKHCRRKKKCTRFLEDDPITTNQRTLSNTVSSPDATQSDNDDILSRQIDSIEDDHNDSNEENKQQFQLKPSTLPSYFAPNFLY</sequence>
<keyword evidence="4" id="KW-0805">Transcription regulation</keyword>
<evidence type="ECO:0000256" key="6">
    <source>
        <dbReference type="ARBA" id="ARBA00023159"/>
    </source>
</evidence>
<feature type="region of interest" description="Disordered" evidence="10">
    <location>
        <begin position="316"/>
        <end position="335"/>
    </location>
</feature>
<dbReference type="AlphaFoldDB" id="A0A815E7A9"/>
<evidence type="ECO:0000256" key="3">
    <source>
        <dbReference type="ARBA" id="ARBA00022687"/>
    </source>
</evidence>
<keyword evidence="7" id="KW-0804">Transcription</keyword>
<dbReference type="EMBL" id="CAJNOI010000555">
    <property type="protein sequence ID" value="CAF1306216.1"/>
    <property type="molecule type" value="Genomic_DNA"/>
</dbReference>
<keyword evidence="6" id="KW-0010">Activator</keyword>
<evidence type="ECO:0000256" key="1">
    <source>
        <dbReference type="ARBA" id="ARBA00004123"/>
    </source>
</evidence>
<evidence type="ECO:0000256" key="4">
    <source>
        <dbReference type="ARBA" id="ARBA00023015"/>
    </source>
</evidence>